<dbReference type="EMBL" id="JOPB01000005">
    <property type="protein sequence ID" value="OUI78739.1"/>
    <property type="molecule type" value="Genomic_DNA"/>
</dbReference>
<comment type="caution">
    <text evidence="2">The sequence shown here is derived from an EMBL/GenBank/DDBJ whole genome shotgun (WGS) entry which is preliminary data.</text>
</comment>
<evidence type="ECO:0000313" key="2">
    <source>
        <dbReference type="EMBL" id="OUI78739.1"/>
    </source>
</evidence>
<feature type="compositionally biased region" description="Basic and acidic residues" evidence="1">
    <location>
        <begin position="25"/>
        <end position="48"/>
    </location>
</feature>
<keyword evidence="3" id="KW-1185">Reference proteome</keyword>
<proteinExistence type="predicted"/>
<dbReference type="AlphaFoldDB" id="A0A251ZVR3"/>
<reference evidence="3" key="1">
    <citation type="submission" date="2014-06" db="EMBL/GenBank/DDBJ databases">
        <authorList>
            <person name="Winans N.J."/>
            <person name="Newell P.D."/>
            <person name="Douglas A.E."/>
        </authorList>
    </citation>
    <scope>NUCLEOTIDE SEQUENCE [LARGE SCALE GENOMIC DNA]</scope>
    <source>
        <strain evidence="3">DmL_052</strain>
    </source>
</reference>
<protein>
    <submittedName>
        <fullName evidence="2">Uncharacterized protein</fullName>
    </submittedName>
</protein>
<evidence type="ECO:0000256" key="1">
    <source>
        <dbReference type="SAM" id="MobiDB-lite"/>
    </source>
</evidence>
<evidence type="ECO:0000313" key="3">
    <source>
        <dbReference type="Proteomes" id="UP000194946"/>
    </source>
</evidence>
<dbReference type="Proteomes" id="UP000194946">
    <property type="component" value="Unassembled WGS sequence"/>
</dbReference>
<organism evidence="2 3">
    <name type="scientific">Commensalibacter intestini</name>
    <dbReference type="NCBI Taxonomy" id="479936"/>
    <lineage>
        <taxon>Bacteria</taxon>
        <taxon>Pseudomonadati</taxon>
        <taxon>Pseudomonadota</taxon>
        <taxon>Alphaproteobacteria</taxon>
        <taxon>Acetobacterales</taxon>
        <taxon>Acetobacteraceae</taxon>
    </lineage>
</organism>
<sequence>MKNEHVFPNHCFHETKKIHTTKYRKQSDIEDKTKVSPDRKNIQEGLDRDELQSNNVSIINKVIEMQHIALLSN</sequence>
<name>A0A251ZVR3_9PROT</name>
<accession>A0A251ZVR3</accession>
<gene>
    <name evidence="2" type="ORF">HK18_07610</name>
</gene>
<feature type="region of interest" description="Disordered" evidence="1">
    <location>
        <begin position="18"/>
        <end position="48"/>
    </location>
</feature>